<dbReference type="InterPro" id="IPR027417">
    <property type="entry name" value="P-loop_NTPase"/>
</dbReference>
<dbReference type="GO" id="GO:0042545">
    <property type="term" value="P:cell wall modification"/>
    <property type="evidence" value="ECO:0007669"/>
    <property type="project" value="InterPro"/>
</dbReference>
<dbReference type="Gene3D" id="3.40.50.300">
    <property type="entry name" value="P-loop containing nucleotide triphosphate hydrolases"/>
    <property type="match status" value="1"/>
</dbReference>
<keyword evidence="4" id="KW-1185">Reference proteome</keyword>
<reference evidence="3 4" key="1">
    <citation type="submission" date="2023-10" db="EMBL/GenBank/DDBJ databases">
        <title>Genome-Wide Identification Analysis in wild type Solanum Pinnatisectum Reveals Some Genes Defensing Phytophthora Infestans.</title>
        <authorList>
            <person name="Sun C."/>
        </authorList>
    </citation>
    <scope>NUCLEOTIDE SEQUENCE [LARGE SCALE GENOMIC DNA]</scope>
    <source>
        <strain evidence="3">LQN</strain>
        <tissue evidence="3">Leaf</tissue>
    </source>
</reference>
<accession>A0AAV9K138</accession>
<dbReference type="GO" id="GO:0030599">
    <property type="term" value="F:pectinesterase activity"/>
    <property type="evidence" value="ECO:0007669"/>
    <property type="project" value="UniProtKB-EC"/>
</dbReference>
<dbReference type="PANTHER" id="PTHR11550">
    <property type="entry name" value="CTP SYNTHASE"/>
    <property type="match status" value="1"/>
</dbReference>
<evidence type="ECO:0000313" key="4">
    <source>
        <dbReference type="Proteomes" id="UP001311915"/>
    </source>
</evidence>
<organism evidence="3 4">
    <name type="scientific">Solanum pinnatisectum</name>
    <name type="common">tansyleaf nightshade</name>
    <dbReference type="NCBI Taxonomy" id="50273"/>
    <lineage>
        <taxon>Eukaryota</taxon>
        <taxon>Viridiplantae</taxon>
        <taxon>Streptophyta</taxon>
        <taxon>Embryophyta</taxon>
        <taxon>Tracheophyta</taxon>
        <taxon>Spermatophyta</taxon>
        <taxon>Magnoliopsida</taxon>
        <taxon>eudicotyledons</taxon>
        <taxon>Gunneridae</taxon>
        <taxon>Pentapetalae</taxon>
        <taxon>asterids</taxon>
        <taxon>lamiids</taxon>
        <taxon>Solanales</taxon>
        <taxon>Solanaceae</taxon>
        <taxon>Solanoideae</taxon>
        <taxon>Solaneae</taxon>
        <taxon>Solanum</taxon>
    </lineage>
</organism>
<dbReference type="GO" id="GO:0042802">
    <property type="term" value="F:identical protein binding"/>
    <property type="evidence" value="ECO:0007669"/>
    <property type="project" value="TreeGrafter"/>
</dbReference>
<dbReference type="AlphaFoldDB" id="A0AAV9K138"/>
<sequence>MSVDRVDKACRVLQDRVGNNLSVQGWKLSHANFCHLEILGGGAPISPHRPEISAMLFDSRHDKLFVDLFSQSAENFCFIHVSLVPVLNVVGAQKTKPTQHSVRGLRCLGVIQNILSCRSIMGFDDNVKEKLSYFCHVLVDNIINLYDASNISRVSLILRVSSVVVVGNGCIAQDLQFQNTAGQQKHQAVALRVGEDQSVINRCKKMHSRTLSTPTHSANSTEIVTSLALSISLSMFLTYLSAICEDDVQGKKQLHAAINLLFHVPVSGSPRNNNFAEDQSETGDAMPALL</sequence>
<dbReference type="SUPFAM" id="SSF52540">
    <property type="entry name" value="P-loop containing nucleoside triphosphate hydrolases"/>
    <property type="match status" value="1"/>
</dbReference>
<dbReference type="Pfam" id="PF06418">
    <property type="entry name" value="CTP_synth_N"/>
    <property type="match status" value="1"/>
</dbReference>
<dbReference type="InterPro" id="IPR004468">
    <property type="entry name" value="CTP_synthase"/>
</dbReference>
<dbReference type="InterPro" id="IPR017456">
    <property type="entry name" value="CTP_synthase_N"/>
</dbReference>
<dbReference type="PANTHER" id="PTHR11550:SF34">
    <property type="entry name" value="CTP SYNTHASE"/>
    <property type="match status" value="1"/>
</dbReference>
<dbReference type="SUPFAM" id="SSF51126">
    <property type="entry name" value="Pectin lyase-like"/>
    <property type="match status" value="1"/>
</dbReference>
<dbReference type="GO" id="GO:0019856">
    <property type="term" value="P:pyrimidine nucleobase biosynthetic process"/>
    <property type="evidence" value="ECO:0007669"/>
    <property type="project" value="TreeGrafter"/>
</dbReference>
<feature type="domain" description="CTP synthase N-terminal" evidence="2">
    <location>
        <begin position="71"/>
        <end position="162"/>
    </location>
</feature>
<comment type="caution">
    <text evidence="3">The sequence shown here is derived from an EMBL/GenBank/DDBJ whole genome shotgun (WGS) entry which is preliminary data.</text>
</comment>
<dbReference type="EMBL" id="JAWPEI010000034">
    <property type="protein sequence ID" value="KAK4707003.1"/>
    <property type="molecule type" value="Genomic_DNA"/>
</dbReference>
<proteinExistence type="predicted"/>
<dbReference type="Proteomes" id="UP001311915">
    <property type="component" value="Unassembled WGS sequence"/>
</dbReference>
<evidence type="ECO:0000256" key="1">
    <source>
        <dbReference type="SAM" id="MobiDB-lite"/>
    </source>
</evidence>
<evidence type="ECO:0000313" key="3">
    <source>
        <dbReference type="EMBL" id="KAK4707003.1"/>
    </source>
</evidence>
<protein>
    <recommendedName>
        <fullName evidence="2">CTP synthase N-terminal domain-containing protein</fullName>
    </recommendedName>
</protein>
<dbReference type="InterPro" id="IPR011050">
    <property type="entry name" value="Pectin_lyase_fold/virulence"/>
</dbReference>
<dbReference type="GO" id="GO:0003883">
    <property type="term" value="F:CTP synthase activity"/>
    <property type="evidence" value="ECO:0007669"/>
    <property type="project" value="InterPro"/>
</dbReference>
<feature type="region of interest" description="Disordered" evidence="1">
    <location>
        <begin position="271"/>
        <end position="290"/>
    </location>
</feature>
<dbReference type="GO" id="GO:0006241">
    <property type="term" value="P:CTP biosynthetic process"/>
    <property type="evidence" value="ECO:0007669"/>
    <property type="project" value="TreeGrafter"/>
</dbReference>
<gene>
    <name evidence="3" type="ORF">R3W88_033442</name>
</gene>
<evidence type="ECO:0000259" key="2">
    <source>
        <dbReference type="Pfam" id="PF06418"/>
    </source>
</evidence>
<name>A0AAV9K138_9SOLN</name>